<organism evidence="4 5">
    <name type="scientific">Microdochium bolleyi</name>
    <dbReference type="NCBI Taxonomy" id="196109"/>
    <lineage>
        <taxon>Eukaryota</taxon>
        <taxon>Fungi</taxon>
        <taxon>Dikarya</taxon>
        <taxon>Ascomycota</taxon>
        <taxon>Pezizomycotina</taxon>
        <taxon>Sordariomycetes</taxon>
        <taxon>Xylariomycetidae</taxon>
        <taxon>Xylariales</taxon>
        <taxon>Microdochiaceae</taxon>
        <taxon>Microdochium</taxon>
    </lineage>
</organism>
<feature type="compositionally biased region" description="Acidic residues" evidence="2">
    <location>
        <begin position="51"/>
        <end position="60"/>
    </location>
</feature>
<dbReference type="SUPFAM" id="SSF48371">
    <property type="entry name" value="ARM repeat"/>
    <property type="match status" value="1"/>
</dbReference>
<dbReference type="STRING" id="196109.A0A136IRZ6"/>
<dbReference type="AlphaFoldDB" id="A0A136IRZ6"/>
<feature type="compositionally biased region" description="Basic and acidic residues" evidence="2">
    <location>
        <begin position="1"/>
        <end position="14"/>
    </location>
</feature>
<evidence type="ECO:0000313" key="4">
    <source>
        <dbReference type="EMBL" id="KXJ87712.1"/>
    </source>
</evidence>
<name>A0A136IRZ6_9PEZI</name>
<sequence>MHDLRKKALLESRKTTSRKARSRPESGAASPLASPAPSRNSSRAPSRYASEDEDAGDYSDNEQSVASSYHLSGDSDDADADEGANTSAWDDRLKDNIVAFVDRKNINAASRESMLSAAYHLLRHHYAEDMIDNHLNDFVPSLLKSIRSGSNKDETVQALKTLQSVIINSESESFYNRTFAQLKASCRDSGEEQVKTESIIAMCIATVCGGGDESHAEDLLGFLLEIIESDGHSVEAPDNGPVVSTALLGWGFVATQLEDLQVPANDAMDAFIEQLDSVDVDVQIAAGYNIALICESLREYEEESGEMWDLDYDKHQLITRMRLLTKESSKLISKKNRKQLHQSFQSVLTSLERGKGPGYSTALDENEREFGYRERLRFGDISLAIDSWALSLRVEMLNKVLRGGLAIHYKYNPKVQDLLADAQAEFLSREKALSKKDDHSVKKGRKAKSARNAMVF</sequence>
<evidence type="ECO:0000259" key="3">
    <source>
        <dbReference type="Pfam" id="PF05004"/>
    </source>
</evidence>
<evidence type="ECO:0000256" key="2">
    <source>
        <dbReference type="SAM" id="MobiDB-lite"/>
    </source>
</evidence>
<dbReference type="EMBL" id="KQ964261">
    <property type="protein sequence ID" value="KXJ87712.1"/>
    <property type="molecule type" value="Genomic_DNA"/>
</dbReference>
<dbReference type="InParanoid" id="A0A136IRZ6"/>
<feature type="region of interest" description="Disordered" evidence="2">
    <location>
        <begin position="1"/>
        <end position="87"/>
    </location>
</feature>
<dbReference type="PANTHER" id="PTHR12354">
    <property type="entry name" value="INTERFERON-RELATED DEVELOPMENTAL REGULATOR"/>
    <property type="match status" value="1"/>
</dbReference>
<dbReference type="InterPro" id="IPR007701">
    <property type="entry name" value="Interferon-rel_develop_reg_N"/>
</dbReference>
<dbReference type="OrthoDB" id="18978at2759"/>
<feature type="compositionally biased region" description="Polar residues" evidence="2">
    <location>
        <begin position="61"/>
        <end position="70"/>
    </location>
</feature>
<evidence type="ECO:0000256" key="1">
    <source>
        <dbReference type="ARBA" id="ARBA00008828"/>
    </source>
</evidence>
<proteinExistence type="inferred from homology"/>
<dbReference type="Gene3D" id="1.25.10.10">
    <property type="entry name" value="Leucine-rich Repeat Variant"/>
    <property type="match status" value="1"/>
</dbReference>
<gene>
    <name evidence="4" type="ORF">Micbo1qcDRAFT_167276</name>
</gene>
<keyword evidence="5" id="KW-1185">Reference proteome</keyword>
<dbReference type="Proteomes" id="UP000070501">
    <property type="component" value="Unassembled WGS sequence"/>
</dbReference>
<feature type="region of interest" description="Disordered" evidence="2">
    <location>
        <begin position="437"/>
        <end position="456"/>
    </location>
</feature>
<dbReference type="InterPro" id="IPR011989">
    <property type="entry name" value="ARM-like"/>
</dbReference>
<feature type="compositionally biased region" description="Low complexity" evidence="2">
    <location>
        <begin position="25"/>
        <end position="48"/>
    </location>
</feature>
<dbReference type="InterPro" id="IPR016024">
    <property type="entry name" value="ARM-type_fold"/>
</dbReference>
<dbReference type="InterPro" id="IPR039777">
    <property type="entry name" value="IFRD"/>
</dbReference>
<protein>
    <submittedName>
        <fullName evidence="4">Interferon-related developmental regulator-domain-containing protein</fullName>
    </submittedName>
</protein>
<comment type="similarity">
    <text evidence="1">Belongs to the IFRD family.</text>
</comment>
<evidence type="ECO:0000313" key="5">
    <source>
        <dbReference type="Proteomes" id="UP000070501"/>
    </source>
</evidence>
<feature type="domain" description="Interferon-related developmental regulator N-terminal" evidence="3">
    <location>
        <begin position="70"/>
        <end position="352"/>
    </location>
</feature>
<reference evidence="5" key="1">
    <citation type="submission" date="2016-02" db="EMBL/GenBank/DDBJ databases">
        <title>Draft genome sequence of Microdochium bolleyi, a fungal endophyte of beachgrass.</title>
        <authorList>
            <consortium name="DOE Joint Genome Institute"/>
            <person name="David A.S."/>
            <person name="May G."/>
            <person name="Haridas S."/>
            <person name="Lim J."/>
            <person name="Wang M."/>
            <person name="Labutti K."/>
            <person name="Lipzen A."/>
            <person name="Barry K."/>
            <person name="Grigoriev I.V."/>
        </authorList>
    </citation>
    <scope>NUCLEOTIDE SEQUENCE [LARGE SCALE GENOMIC DNA]</scope>
    <source>
        <strain evidence="5">J235TASD1</strain>
    </source>
</reference>
<dbReference type="PANTHER" id="PTHR12354:SF1">
    <property type="entry name" value="INTERFERON-RELATED DEVELOPMENTAL REGULATOR 1"/>
    <property type="match status" value="1"/>
</dbReference>
<accession>A0A136IRZ6</accession>
<dbReference type="Pfam" id="PF05004">
    <property type="entry name" value="IFRD"/>
    <property type="match status" value="1"/>
</dbReference>